<evidence type="ECO:0000256" key="6">
    <source>
        <dbReference type="ARBA" id="ARBA00034908"/>
    </source>
</evidence>
<organism evidence="8 9">
    <name type="scientific">Pristionchus fissidentatus</name>
    <dbReference type="NCBI Taxonomy" id="1538716"/>
    <lineage>
        <taxon>Eukaryota</taxon>
        <taxon>Metazoa</taxon>
        <taxon>Ecdysozoa</taxon>
        <taxon>Nematoda</taxon>
        <taxon>Chromadorea</taxon>
        <taxon>Rhabditida</taxon>
        <taxon>Rhabditina</taxon>
        <taxon>Diplogasteromorpha</taxon>
        <taxon>Diplogasteroidea</taxon>
        <taxon>Neodiplogasteridae</taxon>
        <taxon>Pristionchus</taxon>
    </lineage>
</organism>
<protein>
    <recommendedName>
        <fullName evidence="5">Actin maturation protease</fullName>
    </recommendedName>
    <alternativeName>
        <fullName evidence="6">Actin aminopeptidase ACTMAP</fullName>
    </alternativeName>
</protein>
<dbReference type="InterPro" id="IPR040043">
    <property type="entry name" value="ACTMAP"/>
</dbReference>
<comment type="similarity">
    <text evidence="4">Belongs to the ACTMAP family.</text>
</comment>
<keyword evidence="3" id="KW-0378">Hydrolase</keyword>
<evidence type="ECO:0000256" key="2">
    <source>
        <dbReference type="ARBA" id="ARBA00022670"/>
    </source>
</evidence>
<dbReference type="Proteomes" id="UP001432322">
    <property type="component" value="Unassembled WGS sequence"/>
</dbReference>
<dbReference type="Pfam" id="PF21646">
    <property type="entry name" value="ACTMAP-like_C"/>
    <property type="match status" value="1"/>
</dbReference>
<dbReference type="GO" id="GO:0006508">
    <property type="term" value="P:proteolysis"/>
    <property type="evidence" value="ECO:0007669"/>
    <property type="project" value="UniProtKB-KW"/>
</dbReference>
<dbReference type="EMBL" id="BTSY01000001">
    <property type="protein sequence ID" value="GMT11077.1"/>
    <property type="molecule type" value="Genomic_DNA"/>
</dbReference>
<evidence type="ECO:0000256" key="3">
    <source>
        <dbReference type="ARBA" id="ARBA00022801"/>
    </source>
</evidence>
<keyword evidence="9" id="KW-1185">Reference proteome</keyword>
<reference evidence="8" key="1">
    <citation type="submission" date="2023-10" db="EMBL/GenBank/DDBJ databases">
        <title>Genome assembly of Pristionchus species.</title>
        <authorList>
            <person name="Yoshida K."/>
            <person name="Sommer R.J."/>
        </authorList>
    </citation>
    <scope>NUCLEOTIDE SEQUENCE</scope>
    <source>
        <strain evidence="8">RS5133</strain>
    </source>
</reference>
<proteinExistence type="inferred from homology"/>
<evidence type="ECO:0000313" key="9">
    <source>
        <dbReference type="Proteomes" id="UP001432322"/>
    </source>
</evidence>
<feature type="non-terminal residue" evidence="8">
    <location>
        <position position="239"/>
    </location>
</feature>
<comment type="catalytic activity">
    <reaction evidence="7">
        <text>N-terminal N(alpha)-acetyl-L-cysteinyl-L-aspartyl-[protein] + H2O = N-terminal L-aspartyl-[protein] + N-acetyl-L-cysteine</text>
        <dbReference type="Rhea" id="RHEA:74579"/>
        <dbReference type="Rhea" id="RHEA-COMP:12669"/>
        <dbReference type="Rhea" id="RHEA-COMP:18395"/>
        <dbReference type="ChEBI" id="CHEBI:15377"/>
        <dbReference type="ChEBI" id="CHEBI:64720"/>
        <dbReference type="ChEBI" id="CHEBI:78236"/>
        <dbReference type="ChEBI" id="CHEBI:193599"/>
    </reaction>
    <physiologicalReaction direction="left-to-right" evidence="7">
        <dbReference type="Rhea" id="RHEA:74580"/>
    </physiologicalReaction>
</comment>
<keyword evidence="2" id="KW-0645">Protease</keyword>
<gene>
    <name evidence="8" type="ORF">PFISCL1PPCAC_2374</name>
</gene>
<dbReference type="GO" id="GO:0004177">
    <property type="term" value="F:aminopeptidase activity"/>
    <property type="evidence" value="ECO:0007669"/>
    <property type="project" value="UniProtKB-KW"/>
</dbReference>
<dbReference type="PANTHER" id="PTHR28631">
    <property type="entry name" value="UPF0692 PROTEIN C19ORF54"/>
    <property type="match status" value="1"/>
</dbReference>
<dbReference type="AlphaFoldDB" id="A0AAV5UUX6"/>
<dbReference type="PANTHER" id="PTHR28631:SF1">
    <property type="entry name" value="ACTIN MATURATION PROTEASE"/>
    <property type="match status" value="1"/>
</dbReference>
<name>A0AAV5UUX6_9BILA</name>
<evidence type="ECO:0000313" key="8">
    <source>
        <dbReference type="EMBL" id="GMT11077.1"/>
    </source>
</evidence>
<evidence type="ECO:0000256" key="1">
    <source>
        <dbReference type="ARBA" id="ARBA00022438"/>
    </source>
</evidence>
<accession>A0AAV5UUX6</accession>
<evidence type="ECO:0000256" key="7">
    <source>
        <dbReference type="ARBA" id="ARBA00049041"/>
    </source>
</evidence>
<comment type="caution">
    <text evidence="8">The sequence shown here is derived from an EMBL/GenBank/DDBJ whole genome shotgun (WGS) entry which is preliminary data.</text>
</comment>
<evidence type="ECO:0000256" key="5">
    <source>
        <dbReference type="ARBA" id="ARBA00034848"/>
    </source>
</evidence>
<sequence>MDQLSPLVNGRIEQARYRFCRISEEDSILPRSFIHLLPVVPLSQNGPQCGLVALTMGLRYLTGEEITVADLFNRAVQSEFTKQGEMFEASDLLNLSSHPSIVSTLLTPLPSPSTVVQSIIDRSLILIPYDCDRNHEPAMRKGVAAHWAIIVGVLVVGTEDGDISSFPEDHQSIISDLPPERLFVLAYHGKSKHLGVWSYADLVASNLQMTQLGDGRREEDFIVKDASLGGLRDKAVLLS</sequence>
<evidence type="ECO:0000256" key="4">
    <source>
        <dbReference type="ARBA" id="ARBA00034725"/>
    </source>
</evidence>
<keyword evidence="1" id="KW-0031">Aminopeptidase</keyword>